<evidence type="ECO:0000313" key="1">
    <source>
        <dbReference type="EMBL" id="QHS89743.1"/>
    </source>
</evidence>
<dbReference type="Pfam" id="PF04947">
    <property type="entry name" value="Pox_VLTF3"/>
    <property type="match status" value="1"/>
</dbReference>
<name>A0A6C0BED4_9ZZZZ</name>
<protein>
    <recommendedName>
        <fullName evidence="2">Viral late gene transcription factor 3 zinc ribbon domain-containing protein</fullName>
    </recommendedName>
</protein>
<dbReference type="EMBL" id="MN739118">
    <property type="protein sequence ID" value="QHS89743.1"/>
    <property type="molecule type" value="Genomic_DNA"/>
</dbReference>
<organism evidence="1">
    <name type="scientific">viral metagenome</name>
    <dbReference type="NCBI Taxonomy" id="1070528"/>
    <lineage>
        <taxon>unclassified sequences</taxon>
        <taxon>metagenomes</taxon>
        <taxon>organismal metagenomes</taxon>
    </lineage>
</organism>
<proteinExistence type="predicted"/>
<dbReference type="GO" id="GO:0046782">
    <property type="term" value="P:regulation of viral transcription"/>
    <property type="evidence" value="ECO:0007669"/>
    <property type="project" value="InterPro"/>
</dbReference>
<dbReference type="SUPFAM" id="SSF57783">
    <property type="entry name" value="Zinc beta-ribbon"/>
    <property type="match status" value="1"/>
</dbReference>
<reference evidence="1" key="1">
    <citation type="journal article" date="2020" name="Nature">
        <title>Giant virus diversity and host interactions through global metagenomics.</title>
        <authorList>
            <person name="Schulz F."/>
            <person name="Roux S."/>
            <person name="Paez-Espino D."/>
            <person name="Jungbluth S."/>
            <person name="Walsh D.A."/>
            <person name="Denef V.J."/>
            <person name="McMahon K.D."/>
            <person name="Konstantinidis K.T."/>
            <person name="Eloe-Fadrosh E.A."/>
            <person name="Kyrpides N.C."/>
            <person name="Woyke T."/>
        </authorList>
    </citation>
    <scope>NUCLEOTIDE SEQUENCE</scope>
    <source>
        <strain evidence="1">GVMAG-M-3300010160-26</strain>
    </source>
</reference>
<evidence type="ECO:0008006" key="2">
    <source>
        <dbReference type="Google" id="ProtNLM"/>
    </source>
</evidence>
<dbReference type="AlphaFoldDB" id="A0A6C0BED4"/>
<sequence>MYSIMSLHSRITKKLSILKTVSNNVNTRINDVIDLGNLYLSIATEFIVKLNSSNNPTDDTNLYSVFSETIVSENIFEQLNNIATDVFKFATSKDISLINEFKSINGIAVMPDNENEICLSCNNSNFKINQESNEMICTICGAITKNSGDTFEVIDNSRNIPYVSSKHCEMWIKQIFGIENKIIPTDVFDKLRRCMNRDNVNNPTCELLREYLKEIKETKYNGNVVKIKKTLTGIGPPIPSTEKFNAICVKYTLQDYYYKMVKTKPSRTYYPSFITKAIEDEYYNEKEVCELILDGIHLQEYATREYHDQTYEKMCEISQGRLIYKRPKIKNRNINNYK</sequence>
<dbReference type="InterPro" id="IPR007031">
    <property type="entry name" value="Poxvirus_VLTF3"/>
</dbReference>
<accession>A0A6C0BED4</accession>